<dbReference type="EMBL" id="BAABIA010000003">
    <property type="protein sequence ID" value="GAA5139392.1"/>
    <property type="molecule type" value="Genomic_DNA"/>
</dbReference>
<evidence type="ECO:0000313" key="1">
    <source>
        <dbReference type="EMBL" id="GAA5139392.1"/>
    </source>
</evidence>
<protein>
    <submittedName>
        <fullName evidence="1">Uncharacterized protein</fullName>
    </submittedName>
</protein>
<name>A0ABP9P392_9BACT</name>
<sequence length="153" mass="17554">MAYEWTNHYAKLFCDFLIAADAESGIPNVQALPRTHQMQTGKLTRPNLLVTCEAKDSNHRSIFAGDVLVTLRIAVKKDGDQPEEAAVQMEAIQRWLSNDEKWAAFIGTLPLERRTGWSITHKRIELNLESDEDEEKHTRDITQRIQIRAIAKR</sequence>
<organism evidence="1 2">
    <name type="scientific">Prosthecobacter algae</name>
    <dbReference type="NCBI Taxonomy" id="1144682"/>
    <lineage>
        <taxon>Bacteria</taxon>
        <taxon>Pseudomonadati</taxon>
        <taxon>Verrucomicrobiota</taxon>
        <taxon>Verrucomicrobiia</taxon>
        <taxon>Verrucomicrobiales</taxon>
        <taxon>Verrucomicrobiaceae</taxon>
        <taxon>Prosthecobacter</taxon>
    </lineage>
</organism>
<dbReference type="RefSeq" id="WP_345736224.1">
    <property type="nucleotide sequence ID" value="NZ_BAABIA010000003.1"/>
</dbReference>
<accession>A0ABP9P392</accession>
<keyword evidence="2" id="KW-1185">Reference proteome</keyword>
<reference evidence="2" key="1">
    <citation type="journal article" date="2019" name="Int. J. Syst. Evol. Microbiol.">
        <title>The Global Catalogue of Microorganisms (GCM) 10K type strain sequencing project: providing services to taxonomists for standard genome sequencing and annotation.</title>
        <authorList>
            <consortium name="The Broad Institute Genomics Platform"/>
            <consortium name="The Broad Institute Genome Sequencing Center for Infectious Disease"/>
            <person name="Wu L."/>
            <person name="Ma J."/>
        </authorList>
    </citation>
    <scope>NUCLEOTIDE SEQUENCE [LARGE SCALE GENOMIC DNA]</scope>
    <source>
        <strain evidence="2">JCM 18053</strain>
    </source>
</reference>
<dbReference type="Proteomes" id="UP001499852">
    <property type="component" value="Unassembled WGS sequence"/>
</dbReference>
<comment type="caution">
    <text evidence="1">The sequence shown here is derived from an EMBL/GenBank/DDBJ whole genome shotgun (WGS) entry which is preliminary data.</text>
</comment>
<proteinExistence type="predicted"/>
<evidence type="ECO:0000313" key="2">
    <source>
        <dbReference type="Proteomes" id="UP001499852"/>
    </source>
</evidence>
<gene>
    <name evidence="1" type="ORF">GCM10023213_20000</name>
</gene>